<dbReference type="InterPro" id="IPR013783">
    <property type="entry name" value="Ig-like_fold"/>
</dbReference>
<feature type="signal peptide" evidence="5">
    <location>
        <begin position="1"/>
        <end position="20"/>
    </location>
</feature>
<keyword evidence="4" id="KW-0812">Transmembrane</keyword>
<evidence type="ECO:0000259" key="6">
    <source>
        <dbReference type="PROSITE" id="PS01124"/>
    </source>
</evidence>
<keyword evidence="4" id="KW-0472">Membrane</keyword>
<dbReference type="InterPro" id="IPR018060">
    <property type="entry name" value="HTH_AraC"/>
</dbReference>
<dbReference type="Pfam" id="PF07494">
    <property type="entry name" value="Reg_prop"/>
    <property type="match status" value="2"/>
</dbReference>
<reference evidence="7 8" key="1">
    <citation type="submission" date="2019-10" db="EMBL/GenBank/DDBJ databases">
        <title>Vibrio sp. nov., isolated from Coralline algae surface.</title>
        <authorList>
            <person name="Geng Y."/>
            <person name="Zhang X."/>
        </authorList>
    </citation>
    <scope>NUCLEOTIDE SEQUENCE [LARGE SCALE GENOMIC DNA]</scope>
    <source>
        <strain evidence="7 8">SM1977</strain>
    </source>
</reference>
<dbReference type="PROSITE" id="PS00041">
    <property type="entry name" value="HTH_ARAC_FAMILY_1"/>
    <property type="match status" value="1"/>
</dbReference>
<dbReference type="SMART" id="SM00342">
    <property type="entry name" value="HTH_ARAC"/>
    <property type="match status" value="1"/>
</dbReference>
<sequence>MMLRIGRLFALLMISFSVNALDANSIFYPLPSQTQGQFLTAKKLFPNPKGGIWVQDIRNHIHFYDGQHLLTNKNRSLDGNTENMVYADGDFWFTEANKLYRLSSDGQRDVVLNLVNAQSFIKVGYSSGKIWAFSAKFFHSYDLTTGKVRSIPTVEITQAAIGEDVQIESAVFIHQHWVVSTQYAVFLLGDTGIKKLTGNEITGINKIYYDQQQDRILLATQTGVKWLNGTTGALQPQSIGSEDVTSIAISATDYWIGTQNGLLVYNIHQASTTIFQANYQDDYSLANNSIFDLALDQKGGIWIATARGVSYYSQSSAMFKRVRFGTQKNQIPFGRINNMLVNNDGDSWLATTTGLYRIHAAKNGDKAAKVERIMTGNIRSIVRVKSQYWLTRDNELWCFDPITYHNQKINVEEGRFNDTITHLSADSAQTLWFSTASGLYRYFPTNNSIKNFSLTWMQKGTINGDITDLYADKYGRVWIGTDHGLYEYHKGRILFDTFSAEFGGTDSISQVSDKTLWAVNNYGVISIDIAKSRVVPVPLQDSNSSALCVATAANGTWLATTKGISFYNPAGLLVKHFSSPFGMVSNEFLPDGCALSPDGNQLVLSSKLGLVQASTPQLLMAQLPENNVIVGEVLLDRSRVAISPNPDRELHLSYGKSVTFLFGVLPDLDVPHLQYRLVGSHKHDWVSLQGSQVTFNKLSPGSYAIEFKALSQFGSNKKNTQYRFIIDKPWYLTSWFAILTIVLMLLLILAIFVWRARAMMSKNIRLRRLINLKTNQLKHQSQLLISSNAELRRQAETRESLINEVSEEAAACIENIKINMDQYSKSTQLELLQQSLSYLEQISLLHLSSEKKVIPQGKMVSLVIKAITQGWQLDAENAGVKLVVYDETPNCMIRVRYANFDTVLNSLLASALIRAKKGQDVTLSTKLKDNQLQVIVQDQGIGISESEILAYEAQEFGLDITPITHKPLNTTLAVMAELVQQNGGTFSFTTNTITQVTQLIVTWPIDGYRINALAEGVISTKSSEILDTDALVDMEEIDSKHLQINGSEGDDKVLIDLKEQWLTKVYDLVEQNFSDPDFGTSVAAKLLFVSERSLQRKFKNLTERSFMDYLTQYRLEKACEMLMSGYKVADTAFESGFNDPSYFSQRFKTHFGLTPSKFIENTQQD</sequence>
<dbReference type="AlphaFoldDB" id="A0A5Q0TIY7"/>
<evidence type="ECO:0000256" key="2">
    <source>
        <dbReference type="ARBA" id="ARBA00023125"/>
    </source>
</evidence>
<dbReference type="SUPFAM" id="SSF55874">
    <property type="entry name" value="ATPase domain of HSP90 chaperone/DNA topoisomerase II/histidine kinase"/>
    <property type="match status" value="1"/>
</dbReference>
<feature type="transmembrane region" description="Helical" evidence="4">
    <location>
        <begin position="730"/>
        <end position="754"/>
    </location>
</feature>
<dbReference type="EMBL" id="CP045699">
    <property type="protein sequence ID" value="QGA65289.1"/>
    <property type="molecule type" value="Genomic_DNA"/>
</dbReference>
<dbReference type="InterPro" id="IPR018062">
    <property type="entry name" value="HTH_AraC-typ_CS"/>
</dbReference>
<dbReference type="InterPro" id="IPR011110">
    <property type="entry name" value="Reg_prop"/>
</dbReference>
<dbReference type="Gene3D" id="1.10.10.60">
    <property type="entry name" value="Homeodomain-like"/>
    <property type="match status" value="1"/>
</dbReference>
<dbReference type="InterPro" id="IPR015943">
    <property type="entry name" value="WD40/YVTN_repeat-like_dom_sf"/>
</dbReference>
<dbReference type="PROSITE" id="PS01124">
    <property type="entry name" value="HTH_ARAC_FAMILY_2"/>
    <property type="match status" value="1"/>
</dbReference>
<dbReference type="Proteomes" id="UP000348942">
    <property type="component" value="Chromosome 1"/>
</dbReference>
<evidence type="ECO:0000256" key="4">
    <source>
        <dbReference type="SAM" id="Phobius"/>
    </source>
</evidence>
<dbReference type="PANTHER" id="PTHR43280:SF28">
    <property type="entry name" value="HTH-TYPE TRANSCRIPTIONAL ACTIVATOR RHAS"/>
    <property type="match status" value="1"/>
</dbReference>
<keyword evidence="4" id="KW-1133">Transmembrane helix</keyword>
<name>A0A5Q0TIY7_9VIBR</name>
<dbReference type="Pfam" id="PF12833">
    <property type="entry name" value="HTH_18"/>
    <property type="match status" value="1"/>
</dbReference>
<dbReference type="SUPFAM" id="SSF63829">
    <property type="entry name" value="Calcium-dependent phosphotriesterase"/>
    <property type="match status" value="2"/>
</dbReference>
<keyword evidence="8" id="KW-1185">Reference proteome</keyword>
<dbReference type="Gene3D" id="3.30.565.10">
    <property type="entry name" value="Histidine kinase-like ATPase, C-terminal domain"/>
    <property type="match status" value="1"/>
</dbReference>
<evidence type="ECO:0000313" key="7">
    <source>
        <dbReference type="EMBL" id="QGA65289.1"/>
    </source>
</evidence>
<dbReference type="GO" id="GO:0003700">
    <property type="term" value="F:DNA-binding transcription factor activity"/>
    <property type="evidence" value="ECO:0007669"/>
    <property type="project" value="InterPro"/>
</dbReference>
<feature type="chain" id="PRO_5024453808" evidence="5">
    <location>
        <begin position="21"/>
        <end position="1165"/>
    </location>
</feature>
<dbReference type="Gene3D" id="2.130.10.10">
    <property type="entry name" value="YVTN repeat-like/Quinoprotein amine dehydrogenase"/>
    <property type="match status" value="2"/>
</dbReference>
<evidence type="ECO:0000313" key="8">
    <source>
        <dbReference type="Proteomes" id="UP000348942"/>
    </source>
</evidence>
<feature type="domain" description="HTH araC/xylS-type" evidence="6">
    <location>
        <begin position="1063"/>
        <end position="1161"/>
    </location>
</feature>
<dbReference type="Gene3D" id="2.60.40.10">
    <property type="entry name" value="Immunoglobulins"/>
    <property type="match status" value="1"/>
</dbReference>
<protein>
    <submittedName>
        <fullName evidence="7">Helix-turn-helix domain-containing protein</fullName>
    </submittedName>
</protein>
<keyword evidence="5" id="KW-0732">Signal</keyword>
<dbReference type="SUPFAM" id="SSF46689">
    <property type="entry name" value="Homeodomain-like"/>
    <property type="match status" value="1"/>
</dbReference>
<dbReference type="PANTHER" id="PTHR43280">
    <property type="entry name" value="ARAC-FAMILY TRANSCRIPTIONAL REGULATOR"/>
    <property type="match status" value="1"/>
</dbReference>
<keyword evidence="3" id="KW-0804">Transcription</keyword>
<evidence type="ECO:0000256" key="1">
    <source>
        <dbReference type="ARBA" id="ARBA00023015"/>
    </source>
</evidence>
<organism evidence="7 8">
    <name type="scientific">Vibrio algicola</name>
    <dbReference type="NCBI Taxonomy" id="2662262"/>
    <lineage>
        <taxon>Bacteria</taxon>
        <taxon>Pseudomonadati</taxon>
        <taxon>Pseudomonadota</taxon>
        <taxon>Gammaproteobacteria</taxon>
        <taxon>Vibrionales</taxon>
        <taxon>Vibrionaceae</taxon>
        <taxon>Vibrio</taxon>
    </lineage>
</organism>
<keyword evidence="2" id="KW-0238">DNA-binding</keyword>
<accession>A0A5Q0TIY7</accession>
<evidence type="ECO:0000256" key="5">
    <source>
        <dbReference type="SAM" id="SignalP"/>
    </source>
</evidence>
<dbReference type="InterPro" id="IPR009057">
    <property type="entry name" value="Homeodomain-like_sf"/>
</dbReference>
<evidence type="ECO:0000256" key="3">
    <source>
        <dbReference type="ARBA" id="ARBA00023163"/>
    </source>
</evidence>
<keyword evidence="1" id="KW-0805">Transcription regulation</keyword>
<dbReference type="GO" id="GO:0043565">
    <property type="term" value="F:sequence-specific DNA binding"/>
    <property type="evidence" value="ECO:0007669"/>
    <property type="project" value="InterPro"/>
</dbReference>
<gene>
    <name evidence="7" type="ORF">GFB47_07595</name>
</gene>
<dbReference type="InterPro" id="IPR036890">
    <property type="entry name" value="HATPase_C_sf"/>
</dbReference>
<proteinExistence type="predicted"/>